<feature type="transmembrane region" description="Helical" evidence="1">
    <location>
        <begin position="132"/>
        <end position="153"/>
    </location>
</feature>
<dbReference type="RefSeq" id="XP_022243097.1">
    <property type="nucleotide sequence ID" value="XM_022387389.1"/>
</dbReference>
<keyword evidence="2" id="KW-1185">Reference proteome</keyword>
<reference evidence="3" key="1">
    <citation type="submission" date="2025-08" db="UniProtKB">
        <authorList>
            <consortium name="RefSeq"/>
        </authorList>
    </citation>
    <scope>IDENTIFICATION</scope>
    <source>
        <tissue evidence="3">Muscle</tissue>
    </source>
</reference>
<feature type="transmembrane region" description="Helical" evidence="1">
    <location>
        <begin position="159"/>
        <end position="178"/>
    </location>
</feature>
<feature type="transmembrane region" description="Helical" evidence="1">
    <location>
        <begin position="37"/>
        <end position="54"/>
    </location>
</feature>
<accession>A0ABM1SHJ2</accession>
<feature type="transmembrane region" description="Helical" evidence="1">
    <location>
        <begin position="185"/>
        <end position="203"/>
    </location>
</feature>
<evidence type="ECO:0000256" key="1">
    <source>
        <dbReference type="SAM" id="Phobius"/>
    </source>
</evidence>
<dbReference type="GeneID" id="111086037"/>
<name>A0ABM1SHJ2_LIMPO</name>
<keyword evidence="1" id="KW-0472">Membrane</keyword>
<protein>
    <submittedName>
        <fullName evidence="3">Uncharacterized protein LOC111086037</fullName>
    </submittedName>
</protein>
<keyword evidence="1" id="KW-0812">Transmembrane</keyword>
<keyword evidence="1" id="KW-1133">Transmembrane helix</keyword>
<gene>
    <name evidence="3" type="primary">LOC111086037</name>
</gene>
<feature type="transmembrane region" description="Helical" evidence="1">
    <location>
        <begin position="61"/>
        <end position="79"/>
    </location>
</feature>
<evidence type="ECO:0000313" key="3">
    <source>
        <dbReference type="RefSeq" id="XP_022243097.1"/>
    </source>
</evidence>
<dbReference type="Proteomes" id="UP000694941">
    <property type="component" value="Unplaced"/>
</dbReference>
<evidence type="ECO:0000313" key="2">
    <source>
        <dbReference type="Proteomes" id="UP000694941"/>
    </source>
</evidence>
<feature type="non-terminal residue" evidence="3">
    <location>
        <position position="220"/>
    </location>
</feature>
<feature type="transmembrane region" description="Helical" evidence="1">
    <location>
        <begin position="12"/>
        <end position="31"/>
    </location>
</feature>
<sequence>MLTVSSCFSLDCFLHCLPLLWLMSMPLFAAVWGKSVVVQQCFITFVLIASSSAVPPILRKWIPCVDSFLLVMLLSWPYQILPNFVIWLTSQLFWLVEPIIQGIEAFTLVTGTCFLSQKAVEVIDYQPMFGKTLVLTAAGVAYIFSSSVIFQLLSSESTALYWILAVLMVFMVILHIATIVKDEGIISDAAVICFLSLLTLYVMKREITSLAVTSPPQTLV</sequence>
<proteinExistence type="predicted"/>
<organism evidence="2 3">
    <name type="scientific">Limulus polyphemus</name>
    <name type="common">Atlantic horseshoe crab</name>
    <dbReference type="NCBI Taxonomy" id="6850"/>
    <lineage>
        <taxon>Eukaryota</taxon>
        <taxon>Metazoa</taxon>
        <taxon>Ecdysozoa</taxon>
        <taxon>Arthropoda</taxon>
        <taxon>Chelicerata</taxon>
        <taxon>Merostomata</taxon>
        <taxon>Xiphosura</taxon>
        <taxon>Limulidae</taxon>
        <taxon>Limulus</taxon>
    </lineage>
</organism>